<proteinExistence type="predicted"/>
<evidence type="ECO:0000313" key="1">
    <source>
        <dbReference type="EMBL" id="ARF08578.1"/>
    </source>
</evidence>
<accession>A0A1V0SA99</accession>
<dbReference type="EMBL" id="KY684083">
    <property type="protein sequence ID" value="ARF08578.1"/>
    <property type="molecule type" value="Genomic_DNA"/>
</dbReference>
<name>A0A1V0SA99_9VIRU</name>
<reference evidence="1" key="1">
    <citation type="journal article" date="2017" name="Science">
        <title>Giant viruses with an expanded complement of translation system components.</title>
        <authorList>
            <person name="Schulz F."/>
            <person name="Yutin N."/>
            <person name="Ivanova N.N."/>
            <person name="Ortega D.R."/>
            <person name="Lee T.K."/>
            <person name="Vierheilig J."/>
            <person name="Daims H."/>
            <person name="Horn M."/>
            <person name="Wagner M."/>
            <person name="Jensen G.J."/>
            <person name="Kyrpides N.C."/>
            <person name="Koonin E.V."/>
            <person name="Woyke T."/>
        </authorList>
    </citation>
    <scope>NUCLEOTIDE SEQUENCE</scope>
    <source>
        <strain evidence="1">CTV1</strain>
    </source>
</reference>
<dbReference type="Pfam" id="PF05725">
    <property type="entry name" value="FNIP"/>
    <property type="match status" value="3"/>
</dbReference>
<sequence length="547" mass="63029">MEFLDDGDKLKMTYLNKRFLQILTSNELRIPLSKYYEPNDICKIKYPFYAQRMKNVDTLHLPEDVTHIHMNCYSSGNINNMSDKIKFLKFSSFLTSKIKKFPASIETIILPQLYNRGIENMPESVKHIEFGDYFNKPIDFSRYKSLHTLIFGNRFNQPVTKWPTRMKKLVLGRDYNQILNNLPNSLQEIDLGSSFNDSIDCLPDSVLSIILGSSFNQIINKWPKSVTKVKFSYLNSNLIKEWADSITHLEVFSLFGGLNKWPKNLTHFKIGSGFKGKITNFPESITNLHIGDMCDHYIDNWPQNLELLILGDMFNQNIDNLPESVVDIKLGRNFSTKINKWPKGLTKLYVNGIYNHSLADLPSTVTHIVLENTNLIDTLPDTVTNLTIISINSISSKLPKHPIILTPQPVTEQYSVDPNDPSKPNLFTNAGNQIIIQTVSDKGKEKDKDKDNDRKRDRTVEVMQMANGKRIRTESNKVADIMLNQNIQQIELKNHILVKMPRNLKKLKVYVKFNSIKETVGLINKTIELPKTFIHCWTNGQLIYSKR</sequence>
<protein>
    <submittedName>
        <fullName evidence="1">FNIP repeat protein</fullName>
    </submittedName>
</protein>
<dbReference type="InterPro" id="IPR051251">
    <property type="entry name" value="STK_FNIP-Repeat"/>
</dbReference>
<gene>
    <name evidence="1" type="ORF">Catovirus_1_628</name>
</gene>
<dbReference type="Gene3D" id="3.80.10.10">
    <property type="entry name" value="Ribonuclease Inhibitor"/>
    <property type="match status" value="1"/>
</dbReference>
<dbReference type="SUPFAM" id="SSF52058">
    <property type="entry name" value="L domain-like"/>
    <property type="match status" value="1"/>
</dbReference>
<dbReference type="InterPro" id="IPR032675">
    <property type="entry name" value="LRR_dom_sf"/>
</dbReference>
<dbReference type="PANTHER" id="PTHR32134:SF178">
    <property type="entry name" value="FNIP REPEAT-CONTAINING PROTEIN"/>
    <property type="match status" value="1"/>
</dbReference>
<organism evidence="1">
    <name type="scientific">Catovirus CTV1</name>
    <dbReference type="NCBI Taxonomy" id="1977631"/>
    <lineage>
        <taxon>Viruses</taxon>
        <taxon>Varidnaviria</taxon>
        <taxon>Bamfordvirae</taxon>
        <taxon>Nucleocytoviricota</taxon>
        <taxon>Megaviricetes</taxon>
        <taxon>Imitervirales</taxon>
        <taxon>Mimiviridae</taxon>
        <taxon>Klosneuvirinae</taxon>
        <taxon>Catovirus</taxon>
    </lineage>
</organism>
<dbReference type="PANTHER" id="PTHR32134">
    <property type="entry name" value="FNIP REPEAT-CONTAINING PROTEIN"/>
    <property type="match status" value="1"/>
</dbReference>
<dbReference type="InterPro" id="IPR008615">
    <property type="entry name" value="FNIP"/>
</dbReference>